<organism evidence="3 4">
    <name type="scientific">Pyrenophora tritici-repentis</name>
    <dbReference type="NCBI Taxonomy" id="45151"/>
    <lineage>
        <taxon>Eukaryota</taxon>
        <taxon>Fungi</taxon>
        <taxon>Dikarya</taxon>
        <taxon>Ascomycota</taxon>
        <taxon>Pezizomycotina</taxon>
        <taxon>Dothideomycetes</taxon>
        <taxon>Pleosporomycetidae</taxon>
        <taxon>Pleosporales</taxon>
        <taxon>Pleosporineae</taxon>
        <taxon>Pleosporaceae</taxon>
        <taxon>Pyrenophora</taxon>
    </lineage>
</organism>
<dbReference type="InterPro" id="IPR001279">
    <property type="entry name" value="Metallo-B-lactamas"/>
</dbReference>
<name>A0A834RNT3_9PLEO</name>
<dbReference type="Gene3D" id="3.60.15.10">
    <property type="entry name" value="Ribonuclease Z/Hydroxyacylglutathione hydrolase-like"/>
    <property type="match status" value="1"/>
</dbReference>
<dbReference type="SUPFAM" id="SSF56281">
    <property type="entry name" value="Metallo-hydrolase/oxidoreductase"/>
    <property type="match status" value="1"/>
</dbReference>
<feature type="domain" description="Metallo-beta-lactamase" evidence="2">
    <location>
        <begin position="67"/>
        <end position="216"/>
    </location>
</feature>
<accession>A0A834RNT3</accession>
<dbReference type="EMBL" id="NQIK02000008">
    <property type="protein sequence ID" value="KAF7567560.1"/>
    <property type="molecule type" value="Genomic_DNA"/>
</dbReference>
<dbReference type="PANTHER" id="PTHR36839">
    <property type="entry name" value="METALLO-BETA-LACTAMASE FAMILY PROTEIN (AFU_ORTHOLOGUE AFUA_5G12770)"/>
    <property type="match status" value="1"/>
</dbReference>
<evidence type="ECO:0000259" key="2">
    <source>
        <dbReference type="SMART" id="SM00849"/>
    </source>
</evidence>
<evidence type="ECO:0000313" key="3">
    <source>
        <dbReference type="EMBL" id="KAF7567560.1"/>
    </source>
</evidence>
<dbReference type="RefSeq" id="XP_065960437.1">
    <property type="nucleotide sequence ID" value="XM_066109515.1"/>
</dbReference>
<comment type="caution">
    <text evidence="3">The sequence shown here is derived from an EMBL/GenBank/DDBJ whole genome shotgun (WGS) entry which is preliminary data.</text>
</comment>
<dbReference type="KEGG" id="ptrr:6345816"/>
<dbReference type="Pfam" id="PF00753">
    <property type="entry name" value="Lactamase_B"/>
    <property type="match status" value="1"/>
</dbReference>
<dbReference type="AlphaFoldDB" id="A0A834RNT3"/>
<dbReference type="InterPro" id="IPR036866">
    <property type="entry name" value="RibonucZ/Hydroxyglut_hydro"/>
</dbReference>
<feature type="region of interest" description="Disordered" evidence="1">
    <location>
        <begin position="1"/>
        <end position="60"/>
    </location>
</feature>
<gene>
    <name evidence="3" type="ORF">PtrM4_141510</name>
</gene>
<dbReference type="GeneID" id="6345816"/>
<sequence length="219" mass="23302">MTPANTSPPQAKPGPPSTAAKPSKKTTSKPTPPTQTSTTSPPRPSPPRNCPPGLADTSSTRKQLGIGQRAILLQTSGGNVLWDCVAFLNPDTISFINSKGGIKAIVISHPHFYTTHLEWAGVFKCPVYMAGVDQEWLNRADKDGMRKFFGAAGGETQIGEVGREVSVVVCGGHFEGSSVLFWKKEKKLFIADTFMSVPVWLSLPTFPFSVSSLAGGSVG</sequence>
<dbReference type="Proteomes" id="UP000245464">
    <property type="component" value="Chromosome 8"/>
</dbReference>
<dbReference type="SMART" id="SM00849">
    <property type="entry name" value="Lactamase_B"/>
    <property type="match status" value="1"/>
</dbReference>
<reference evidence="3 4" key="1">
    <citation type="journal article" date="2018" name="BMC Genomics">
        <title>Comparative genomics of the wheat fungal pathogen Pyrenophora tritici-repentis reveals chromosomal variations and genome plasticity.</title>
        <authorList>
            <person name="Moolhuijzen P."/>
            <person name="See P.T."/>
            <person name="Hane J.K."/>
            <person name="Shi G."/>
            <person name="Liu Z."/>
            <person name="Oliver R.P."/>
            <person name="Moffat C.S."/>
        </authorList>
    </citation>
    <scope>NUCLEOTIDE SEQUENCE [LARGE SCALE GENOMIC DNA]</scope>
    <source>
        <strain evidence="3">M4</strain>
    </source>
</reference>
<evidence type="ECO:0000313" key="4">
    <source>
        <dbReference type="Proteomes" id="UP000245464"/>
    </source>
</evidence>
<protein>
    <recommendedName>
        <fullName evidence="2">Metallo-beta-lactamase domain-containing protein</fullName>
    </recommendedName>
</protein>
<dbReference type="PANTHER" id="PTHR36839:SF1">
    <property type="entry name" value="METALLO-BETA-LACTAMASE FAMILY PROTEIN (AFU_ORTHOLOGUE AFUA_5G12770)"/>
    <property type="match status" value="1"/>
</dbReference>
<evidence type="ECO:0000256" key="1">
    <source>
        <dbReference type="SAM" id="MobiDB-lite"/>
    </source>
</evidence>
<proteinExistence type="predicted"/>
<feature type="compositionally biased region" description="Pro residues" evidence="1">
    <location>
        <begin position="41"/>
        <end position="50"/>
    </location>
</feature>